<feature type="transmembrane region" description="Helical" evidence="8">
    <location>
        <begin position="226"/>
        <end position="243"/>
    </location>
</feature>
<feature type="domain" description="Lycopene cyclase" evidence="9">
    <location>
        <begin position="27"/>
        <end position="118"/>
    </location>
</feature>
<dbReference type="Proteomes" id="UP000181981">
    <property type="component" value="Unassembled WGS sequence"/>
</dbReference>
<dbReference type="GO" id="GO:0045436">
    <property type="term" value="F:lycopene beta cyclase activity"/>
    <property type="evidence" value="ECO:0007669"/>
    <property type="project" value="UniProtKB-ARBA"/>
</dbReference>
<evidence type="ECO:0000256" key="8">
    <source>
        <dbReference type="SAM" id="Phobius"/>
    </source>
</evidence>
<protein>
    <submittedName>
        <fullName evidence="10">Lycopene cyclase domain-containing protein</fullName>
    </submittedName>
</protein>
<evidence type="ECO:0000259" key="9">
    <source>
        <dbReference type="Pfam" id="PF18916"/>
    </source>
</evidence>
<dbReference type="EMBL" id="FOHT01000009">
    <property type="protein sequence ID" value="SET27453.1"/>
    <property type="molecule type" value="Genomic_DNA"/>
</dbReference>
<accession>A0A1I0D5B7</accession>
<reference evidence="10 11" key="1">
    <citation type="submission" date="2016-10" db="EMBL/GenBank/DDBJ databases">
        <authorList>
            <person name="de Groot N.N."/>
        </authorList>
    </citation>
    <scope>NUCLEOTIDE SEQUENCE [LARGE SCALE GENOMIC DNA]</scope>
    <source>
        <strain evidence="10 11">DSM 25947</strain>
    </source>
</reference>
<evidence type="ECO:0000256" key="1">
    <source>
        <dbReference type="ARBA" id="ARBA00004141"/>
    </source>
</evidence>
<dbReference type="GO" id="GO:0016117">
    <property type="term" value="P:carotenoid biosynthetic process"/>
    <property type="evidence" value="ECO:0007669"/>
    <property type="project" value="UniProtKB-KW"/>
</dbReference>
<keyword evidence="4" id="KW-0125">Carotenoid biosynthesis</keyword>
<organism evidence="10 11">
    <name type="scientific">Draconibacterium orientale</name>
    <dbReference type="NCBI Taxonomy" id="1168034"/>
    <lineage>
        <taxon>Bacteria</taxon>
        <taxon>Pseudomonadati</taxon>
        <taxon>Bacteroidota</taxon>
        <taxon>Bacteroidia</taxon>
        <taxon>Marinilabiliales</taxon>
        <taxon>Prolixibacteraceae</taxon>
        <taxon>Draconibacterium</taxon>
    </lineage>
</organism>
<sequence length="249" mass="29474">MIVASLFLRQIQYLCSKFRKMEIQNLSYLLLLLIYLVIPVALCFQKKVRFVFRLRYILPAIIFAGAIFIMWDLRFTQMRIWTFNPDYLTGIELLRLPIEEWLAFLIIPLSSIYIYEWLKIRFEDFEKPNVFVIISLVLLLATGVLAYVFRTRIFSFFTFFLSAIYLGYTVFRNRFRKYYTKFYLALAISLIPFLIVSALLNSLPAIVYDSAHTMGLAVFGVPVEKIGYLFLLLLINVTIYEYLSNRKQQ</sequence>
<comment type="pathway">
    <text evidence="2">Carotenoid biosynthesis.</text>
</comment>
<dbReference type="GO" id="GO:0016872">
    <property type="term" value="F:intramolecular lyase activity"/>
    <property type="evidence" value="ECO:0007669"/>
    <property type="project" value="InterPro"/>
</dbReference>
<evidence type="ECO:0000313" key="10">
    <source>
        <dbReference type="EMBL" id="SET27453.1"/>
    </source>
</evidence>
<feature type="transmembrane region" description="Helical" evidence="8">
    <location>
        <begin position="130"/>
        <end position="147"/>
    </location>
</feature>
<evidence type="ECO:0000256" key="4">
    <source>
        <dbReference type="ARBA" id="ARBA00022746"/>
    </source>
</evidence>
<feature type="transmembrane region" description="Helical" evidence="8">
    <location>
        <begin position="26"/>
        <end position="44"/>
    </location>
</feature>
<dbReference type="AlphaFoldDB" id="A0A1I0D5B7"/>
<name>A0A1I0D5B7_9BACT</name>
<evidence type="ECO:0000256" key="2">
    <source>
        <dbReference type="ARBA" id="ARBA00004829"/>
    </source>
</evidence>
<keyword evidence="3 8" id="KW-0812">Transmembrane</keyword>
<evidence type="ECO:0000256" key="6">
    <source>
        <dbReference type="ARBA" id="ARBA00023136"/>
    </source>
</evidence>
<dbReference type="GO" id="GO:0016020">
    <property type="term" value="C:membrane"/>
    <property type="evidence" value="ECO:0007669"/>
    <property type="project" value="UniProtKB-SubCell"/>
</dbReference>
<keyword evidence="7" id="KW-0413">Isomerase</keyword>
<feature type="transmembrane region" description="Helical" evidence="8">
    <location>
        <begin position="101"/>
        <end position="118"/>
    </location>
</feature>
<feature type="transmembrane region" description="Helical" evidence="8">
    <location>
        <begin position="56"/>
        <end position="73"/>
    </location>
</feature>
<evidence type="ECO:0000256" key="5">
    <source>
        <dbReference type="ARBA" id="ARBA00022989"/>
    </source>
</evidence>
<proteinExistence type="predicted"/>
<keyword evidence="6 8" id="KW-0472">Membrane</keyword>
<dbReference type="NCBIfam" id="TIGR03462">
    <property type="entry name" value="CarR_dom_SF"/>
    <property type="match status" value="1"/>
</dbReference>
<feature type="transmembrane region" description="Helical" evidence="8">
    <location>
        <begin position="183"/>
        <end position="206"/>
    </location>
</feature>
<feature type="domain" description="Lycopene cyclase" evidence="9">
    <location>
        <begin position="152"/>
        <end position="243"/>
    </location>
</feature>
<keyword evidence="5 8" id="KW-1133">Transmembrane helix</keyword>
<evidence type="ECO:0000313" key="11">
    <source>
        <dbReference type="Proteomes" id="UP000181981"/>
    </source>
</evidence>
<evidence type="ECO:0000256" key="7">
    <source>
        <dbReference type="ARBA" id="ARBA00023235"/>
    </source>
</evidence>
<gene>
    <name evidence="10" type="ORF">SAMN05444285_10953</name>
</gene>
<dbReference type="Pfam" id="PF18916">
    <property type="entry name" value="Lycopene_cyc"/>
    <property type="match status" value="2"/>
</dbReference>
<feature type="transmembrane region" description="Helical" evidence="8">
    <location>
        <begin position="153"/>
        <end position="171"/>
    </location>
</feature>
<dbReference type="OrthoDB" id="5195186at2"/>
<dbReference type="InterPro" id="IPR017825">
    <property type="entry name" value="Lycopene_cyclase_dom"/>
</dbReference>
<comment type="subcellular location">
    <subcellularLocation>
        <location evidence="1">Membrane</location>
        <topology evidence="1">Multi-pass membrane protein</topology>
    </subcellularLocation>
</comment>
<evidence type="ECO:0000256" key="3">
    <source>
        <dbReference type="ARBA" id="ARBA00022692"/>
    </source>
</evidence>